<organism evidence="2 3">
    <name type="scientific">Fragilariopsis cylindrus CCMP1102</name>
    <dbReference type="NCBI Taxonomy" id="635003"/>
    <lineage>
        <taxon>Eukaryota</taxon>
        <taxon>Sar</taxon>
        <taxon>Stramenopiles</taxon>
        <taxon>Ochrophyta</taxon>
        <taxon>Bacillariophyta</taxon>
        <taxon>Bacillariophyceae</taxon>
        <taxon>Bacillariophycidae</taxon>
        <taxon>Bacillariales</taxon>
        <taxon>Bacillariaceae</taxon>
        <taxon>Fragilariopsis</taxon>
    </lineage>
</organism>
<reference evidence="2 3" key="1">
    <citation type="submission" date="2016-09" db="EMBL/GenBank/DDBJ databases">
        <title>Extensive genetic diversity and differential bi-allelic expression allows diatom success in the polar Southern Ocean.</title>
        <authorList>
            <consortium name="DOE Joint Genome Institute"/>
            <person name="Mock T."/>
            <person name="Otillar R.P."/>
            <person name="Strauss J."/>
            <person name="Dupont C."/>
            <person name="Frickenhaus S."/>
            <person name="Maumus F."/>
            <person name="Mcmullan M."/>
            <person name="Sanges R."/>
            <person name="Schmutz J."/>
            <person name="Toseland A."/>
            <person name="Valas R."/>
            <person name="Veluchamy A."/>
            <person name="Ward B.J."/>
            <person name="Allen A."/>
            <person name="Barry K."/>
            <person name="Falciatore A."/>
            <person name="Ferrante M."/>
            <person name="Fortunato A.E."/>
            <person name="Gloeckner G."/>
            <person name="Gruber A."/>
            <person name="Hipkin R."/>
            <person name="Janech M."/>
            <person name="Kroth P."/>
            <person name="Leese F."/>
            <person name="Lindquist E."/>
            <person name="Lyon B.R."/>
            <person name="Martin J."/>
            <person name="Mayer C."/>
            <person name="Parker M."/>
            <person name="Quesneville H."/>
            <person name="Raymond J."/>
            <person name="Uhlig C."/>
            <person name="Valentin K.U."/>
            <person name="Worden A.Z."/>
            <person name="Armbrust E.V."/>
            <person name="Bowler C."/>
            <person name="Green B."/>
            <person name="Moulton V."/>
            <person name="Van Oosterhout C."/>
            <person name="Grigoriev I."/>
        </authorList>
    </citation>
    <scope>NUCLEOTIDE SEQUENCE [LARGE SCALE GENOMIC DNA]</scope>
    <source>
        <strain evidence="2 3">CCMP1102</strain>
    </source>
</reference>
<feature type="transmembrane region" description="Helical" evidence="1">
    <location>
        <begin position="31"/>
        <end position="48"/>
    </location>
</feature>
<keyword evidence="1" id="KW-0472">Membrane</keyword>
<keyword evidence="3" id="KW-1185">Reference proteome</keyword>
<protein>
    <submittedName>
        <fullName evidence="2">Uncharacterized protein</fullName>
    </submittedName>
</protein>
<dbReference type="Proteomes" id="UP000095751">
    <property type="component" value="Unassembled WGS sequence"/>
</dbReference>
<gene>
    <name evidence="2" type="ORF">FRACYDRAFT_232946</name>
</gene>
<evidence type="ECO:0000313" key="2">
    <source>
        <dbReference type="EMBL" id="OEU22784.1"/>
    </source>
</evidence>
<sequence length="159" mass="17951">MSSKILVNRGQSLQQTTAVAKFLTVSASLHLFFYSGPGFLLIIVALPLRDVDHSKAILNDTKHWGSVSTAHARFELYLQQIAKVTVSPVEMNNVLNSEKLWPKSISPNPFKVFIYTVEQLHDQNLTRGAQFRLDLQEFLRLKKTLVDFSQVPKKNAVNA</sequence>
<proteinExistence type="predicted"/>
<evidence type="ECO:0000256" key="1">
    <source>
        <dbReference type="SAM" id="Phobius"/>
    </source>
</evidence>
<keyword evidence="1" id="KW-0812">Transmembrane</keyword>
<dbReference type="EMBL" id="KV784353">
    <property type="protein sequence ID" value="OEU22784.1"/>
    <property type="molecule type" value="Genomic_DNA"/>
</dbReference>
<dbReference type="InParanoid" id="A0A1E7FXB9"/>
<dbReference type="OrthoDB" id="48512at2759"/>
<accession>A0A1E7FXB9</accession>
<dbReference type="KEGG" id="fcy:FRACYDRAFT_232946"/>
<evidence type="ECO:0000313" key="3">
    <source>
        <dbReference type="Proteomes" id="UP000095751"/>
    </source>
</evidence>
<name>A0A1E7FXB9_9STRA</name>
<dbReference type="AlphaFoldDB" id="A0A1E7FXB9"/>
<keyword evidence="1" id="KW-1133">Transmembrane helix</keyword>